<dbReference type="EMBL" id="QSJP01000035">
    <property type="protein sequence ID" value="RHD81012.1"/>
    <property type="molecule type" value="Genomic_DNA"/>
</dbReference>
<dbReference type="GO" id="GO:0006665">
    <property type="term" value="P:sphingolipid metabolic process"/>
    <property type="evidence" value="ECO:0007669"/>
    <property type="project" value="InterPro"/>
</dbReference>
<dbReference type="Gene3D" id="3.20.20.80">
    <property type="entry name" value="Glycosidases"/>
    <property type="match status" value="1"/>
</dbReference>
<name>A0A139KK51_BACT4</name>
<comment type="similarity">
    <text evidence="1">Belongs to the glycosyl hydrolase 30 family.</text>
</comment>
<evidence type="ECO:0000313" key="7">
    <source>
        <dbReference type="Proteomes" id="UP000284785"/>
    </source>
</evidence>
<feature type="signal peptide" evidence="4">
    <location>
        <begin position="1"/>
        <end position="21"/>
    </location>
</feature>
<dbReference type="InterPro" id="IPR013780">
    <property type="entry name" value="Glyco_hydro_b"/>
</dbReference>
<accession>A0A139KK51</accession>
<dbReference type="Gene3D" id="2.60.40.1180">
    <property type="entry name" value="Golgi alpha-mannosidase II"/>
    <property type="match status" value="1"/>
</dbReference>
<dbReference type="InterPro" id="IPR049161">
    <property type="entry name" value="GH59_cat"/>
</dbReference>
<proteinExistence type="inferred from homology"/>
<dbReference type="PROSITE" id="PS51257">
    <property type="entry name" value="PROKAR_LIPOPROTEIN"/>
    <property type="match status" value="1"/>
</dbReference>
<evidence type="ECO:0000313" key="6">
    <source>
        <dbReference type="EMBL" id="RHD81012.1"/>
    </source>
</evidence>
<dbReference type="SUPFAM" id="SSF51445">
    <property type="entry name" value="(Trans)glycosidases"/>
    <property type="match status" value="1"/>
</dbReference>
<dbReference type="Pfam" id="PF02057">
    <property type="entry name" value="Glyco_hydro_59"/>
    <property type="match status" value="1"/>
</dbReference>
<keyword evidence="3 6" id="KW-0378">Hydrolase</keyword>
<keyword evidence="2 4" id="KW-0732">Signal</keyword>
<evidence type="ECO:0000256" key="2">
    <source>
        <dbReference type="ARBA" id="ARBA00022729"/>
    </source>
</evidence>
<dbReference type="AlphaFoldDB" id="A0A139KK51"/>
<reference evidence="6 7" key="1">
    <citation type="submission" date="2018-08" db="EMBL/GenBank/DDBJ databases">
        <title>A genome reference for cultivated species of the human gut microbiota.</title>
        <authorList>
            <person name="Zou Y."/>
            <person name="Xue W."/>
            <person name="Luo G."/>
        </authorList>
    </citation>
    <scope>NUCLEOTIDE SEQUENCE [LARGE SCALE GENOMIC DNA]</scope>
    <source>
        <strain evidence="6 7">AM30-26</strain>
    </source>
</reference>
<sequence>MKKIYSLLFIALFLFLGYSCDDGSLDHSDVYIPDPVEENFEDDGIAPEPTTTAVIKMKIGEENKHQVIDGFGCAFCGWSHRIWNTMQRDAVMEDLFGKSGLALNIFRGEVFPSYCNPETGDIEFKMDRNFMLRPDDPSMINNYWRNYNGEECGEQTQLGQMWLVDHINKKFKDVKFFFSVWCPPVVWKSNGKLNGGNLKADYYEDYAKYLMDFVDAYEKGLGIDIYAMSGWNEPDVLSSMGGWASCSWSVDQMAKFVLENLRPEMNKRGHSDMKLVYGENAWWSWATKHINSSLEKYPELADPNLIVAGHGYSTTDASIAPFEQAEKHNLHIWQTEISDDKDRKETWPDAMKWAKTFHSYMANGNVSGFVWWAGARPCSTTGENLIQLEEALPSTTYYRVPRYYTFGQYTKYIEPDAVRVDVEAVSSEADKLPEELLVSAYIKDDTYTIVLVNASEKESFSTLVEIEGVEFQNMRTYTSSENVKWQQKKINPSSSGLRAITVPKYSVVTVTGKIKGHEAE</sequence>
<dbReference type="PANTHER" id="PTHR11069">
    <property type="entry name" value="GLUCOSYLCERAMIDASE"/>
    <property type="match status" value="1"/>
</dbReference>
<feature type="chain" id="PRO_5043134456" evidence="4">
    <location>
        <begin position="22"/>
        <end position="520"/>
    </location>
</feature>
<evidence type="ECO:0000256" key="3">
    <source>
        <dbReference type="ARBA" id="ARBA00022801"/>
    </source>
</evidence>
<evidence type="ECO:0000256" key="1">
    <source>
        <dbReference type="ARBA" id="ARBA00005382"/>
    </source>
</evidence>
<comment type="caution">
    <text evidence="6">The sequence shown here is derived from an EMBL/GenBank/DDBJ whole genome shotgun (WGS) entry which is preliminary data.</text>
</comment>
<organism evidence="6 7">
    <name type="scientific">Bacteroides thetaiotaomicron</name>
    <dbReference type="NCBI Taxonomy" id="818"/>
    <lineage>
        <taxon>Bacteria</taxon>
        <taxon>Pseudomonadati</taxon>
        <taxon>Bacteroidota</taxon>
        <taxon>Bacteroidia</taxon>
        <taxon>Bacteroidales</taxon>
        <taxon>Bacteroidaceae</taxon>
        <taxon>Bacteroides</taxon>
    </lineage>
</organism>
<dbReference type="InterPro" id="IPR017853">
    <property type="entry name" value="GH"/>
</dbReference>
<dbReference type="RefSeq" id="WP_061473458.1">
    <property type="nucleotide sequence ID" value="NZ_CABJDH010000011.1"/>
</dbReference>
<evidence type="ECO:0000256" key="4">
    <source>
        <dbReference type="SAM" id="SignalP"/>
    </source>
</evidence>
<evidence type="ECO:0000259" key="5">
    <source>
        <dbReference type="Pfam" id="PF02057"/>
    </source>
</evidence>
<dbReference type="GO" id="GO:0004348">
    <property type="term" value="F:glucosylceramidase activity"/>
    <property type="evidence" value="ECO:0007669"/>
    <property type="project" value="InterPro"/>
</dbReference>
<dbReference type="InterPro" id="IPR001139">
    <property type="entry name" value="Glyco_hydro_30"/>
</dbReference>
<feature type="domain" description="Glycosyl hydrolase family 59 catalytic" evidence="5">
    <location>
        <begin position="160"/>
        <end position="374"/>
    </location>
</feature>
<dbReference type="Proteomes" id="UP000284785">
    <property type="component" value="Unassembled WGS sequence"/>
</dbReference>
<protein>
    <submittedName>
        <fullName evidence="6">Glycosyl hydrolase</fullName>
    </submittedName>
</protein>
<gene>
    <name evidence="6" type="ORF">DW780_25260</name>
</gene>
<dbReference type="GO" id="GO:0016020">
    <property type="term" value="C:membrane"/>
    <property type="evidence" value="ECO:0007669"/>
    <property type="project" value="GOC"/>
</dbReference>
<dbReference type="PANTHER" id="PTHR11069:SF38">
    <property type="entry name" value="GLUCURONOXYLANASE XYNC"/>
    <property type="match status" value="1"/>
</dbReference>